<dbReference type="InterPro" id="IPR029071">
    <property type="entry name" value="Ubiquitin-like_domsf"/>
</dbReference>
<name>A0A1J4KRJ3_9EUKA</name>
<reference evidence="1" key="1">
    <citation type="submission" date="2016-10" db="EMBL/GenBank/DDBJ databases">
        <authorList>
            <person name="Benchimol M."/>
            <person name="Almeida L.G."/>
            <person name="Vasconcelos A.T."/>
            <person name="Perreira-Neves A."/>
            <person name="Rosa I.A."/>
            <person name="Tasca T."/>
            <person name="Bogo M.R."/>
            <person name="de Souza W."/>
        </authorList>
    </citation>
    <scope>NUCLEOTIDE SEQUENCE [LARGE SCALE GENOMIC DNA]</scope>
    <source>
        <strain evidence="1">K</strain>
    </source>
</reference>
<dbReference type="AlphaFoldDB" id="A0A1J4KRJ3"/>
<proteinExistence type="predicted"/>
<sequence>MDAILNVTLWPAAGKHIPLTPKRTDTVRSVIEAAQIKSPPNTQLICISNGTQLKMDLSLGVQGVQTNDTIFVIYKKIRKYRRKKAGQPAEVIEQIDPEAQRFVRRQNGIFEEALKVSDLSFLLFDYYRRTSTVYDLILQQQEEKLTTNEIPAEELTVLSPKLDDVSIDPLPLCFRSGQASETDEDNDSVITAIHQLSTCHEVVKPHDESNLQP</sequence>
<protein>
    <recommendedName>
        <fullName evidence="3">Ubiquitin-like domain-containing protein</fullName>
    </recommendedName>
</protein>
<dbReference type="SUPFAM" id="SSF54236">
    <property type="entry name" value="Ubiquitin-like"/>
    <property type="match status" value="1"/>
</dbReference>
<comment type="caution">
    <text evidence="1">The sequence shown here is derived from an EMBL/GenBank/DDBJ whole genome shotgun (WGS) entry which is preliminary data.</text>
</comment>
<dbReference type="VEuPathDB" id="TrichDB:TRFO_03298"/>
<dbReference type="CDD" id="cd17039">
    <property type="entry name" value="Ubl_ubiquitin_like"/>
    <property type="match status" value="1"/>
</dbReference>
<keyword evidence="2" id="KW-1185">Reference proteome</keyword>
<organism evidence="1 2">
    <name type="scientific">Tritrichomonas foetus</name>
    <dbReference type="NCBI Taxonomy" id="1144522"/>
    <lineage>
        <taxon>Eukaryota</taxon>
        <taxon>Metamonada</taxon>
        <taxon>Parabasalia</taxon>
        <taxon>Tritrichomonadida</taxon>
        <taxon>Tritrichomonadidae</taxon>
        <taxon>Tritrichomonas</taxon>
    </lineage>
</organism>
<evidence type="ECO:0000313" key="2">
    <source>
        <dbReference type="Proteomes" id="UP000179807"/>
    </source>
</evidence>
<evidence type="ECO:0000313" key="1">
    <source>
        <dbReference type="EMBL" id="OHT13552.1"/>
    </source>
</evidence>
<gene>
    <name evidence="1" type="ORF">TRFO_03298</name>
</gene>
<evidence type="ECO:0008006" key="3">
    <source>
        <dbReference type="Google" id="ProtNLM"/>
    </source>
</evidence>
<dbReference type="RefSeq" id="XP_068366688.1">
    <property type="nucleotide sequence ID" value="XM_068491203.1"/>
</dbReference>
<dbReference type="GeneID" id="94825907"/>
<dbReference type="EMBL" id="MLAK01000509">
    <property type="protein sequence ID" value="OHT13552.1"/>
    <property type="molecule type" value="Genomic_DNA"/>
</dbReference>
<accession>A0A1J4KRJ3</accession>
<dbReference type="Proteomes" id="UP000179807">
    <property type="component" value="Unassembled WGS sequence"/>
</dbReference>